<gene>
    <name evidence="1" type="ORF">QQF64_023211</name>
</gene>
<name>A0ABR3L4L1_9TELE</name>
<accession>A0ABR3L4L1</accession>
<proteinExistence type="predicted"/>
<sequence length="106" mass="11224">MRGESVGCPSPHEQCLQLVATLRGENLECLLEEGKWAAVLESSKDGAVRGGEHLGDGQIRFSGLSQSDKVGEAPLFLTHVSGVTQRSRYGGLARVLDLLVFGGASE</sequence>
<comment type="caution">
    <text evidence="1">The sequence shown here is derived from an EMBL/GenBank/DDBJ whole genome shotgun (WGS) entry which is preliminary data.</text>
</comment>
<keyword evidence="2" id="KW-1185">Reference proteome</keyword>
<organism evidence="1 2">
    <name type="scientific">Cirrhinus molitorella</name>
    <name type="common">mud carp</name>
    <dbReference type="NCBI Taxonomy" id="172907"/>
    <lineage>
        <taxon>Eukaryota</taxon>
        <taxon>Metazoa</taxon>
        <taxon>Chordata</taxon>
        <taxon>Craniata</taxon>
        <taxon>Vertebrata</taxon>
        <taxon>Euteleostomi</taxon>
        <taxon>Actinopterygii</taxon>
        <taxon>Neopterygii</taxon>
        <taxon>Teleostei</taxon>
        <taxon>Ostariophysi</taxon>
        <taxon>Cypriniformes</taxon>
        <taxon>Cyprinidae</taxon>
        <taxon>Labeoninae</taxon>
        <taxon>Labeonini</taxon>
        <taxon>Cirrhinus</taxon>
    </lineage>
</organism>
<dbReference type="Proteomes" id="UP001558613">
    <property type="component" value="Unassembled WGS sequence"/>
</dbReference>
<dbReference type="EMBL" id="JAYMGO010000025">
    <property type="protein sequence ID" value="KAL1247835.1"/>
    <property type="molecule type" value="Genomic_DNA"/>
</dbReference>
<protein>
    <submittedName>
        <fullName evidence="1">Uncharacterized protein</fullName>
    </submittedName>
</protein>
<evidence type="ECO:0000313" key="2">
    <source>
        <dbReference type="Proteomes" id="UP001558613"/>
    </source>
</evidence>
<evidence type="ECO:0000313" key="1">
    <source>
        <dbReference type="EMBL" id="KAL1247835.1"/>
    </source>
</evidence>
<reference evidence="1 2" key="1">
    <citation type="submission" date="2023-09" db="EMBL/GenBank/DDBJ databases">
        <authorList>
            <person name="Wang M."/>
        </authorList>
    </citation>
    <scope>NUCLEOTIDE SEQUENCE [LARGE SCALE GENOMIC DNA]</scope>
    <source>
        <strain evidence="1">GT-2023</strain>
        <tissue evidence="1">Liver</tissue>
    </source>
</reference>